<keyword evidence="12" id="KW-1185">Reference proteome</keyword>
<dbReference type="InterPro" id="IPR011016">
    <property type="entry name" value="Znf_RING-CH"/>
</dbReference>
<evidence type="ECO:0000313" key="12">
    <source>
        <dbReference type="Proteomes" id="UP000332933"/>
    </source>
</evidence>
<evidence type="ECO:0000313" key="11">
    <source>
        <dbReference type="EMBL" id="VFT90018.1"/>
    </source>
</evidence>
<evidence type="ECO:0000256" key="1">
    <source>
        <dbReference type="ARBA" id="ARBA00004370"/>
    </source>
</evidence>
<proteinExistence type="predicted"/>
<dbReference type="GO" id="GO:0005737">
    <property type="term" value="C:cytoplasm"/>
    <property type="evidence" value="ECO:0007669"/>
    <property type="project" value="TreeGrafter"/>
</dbReference>
<protein>
    <submittedName>
        <fullName evidence="11">Aste57867_13177 protein</fullName>
    </submittedName>
</protein>
<sequence length="333" mass="36035">MATAYDDMACTRATHRVSELYCKDCQTTVRVLSDGLHSPHAHLQPVLVDDRRCSACGADLQPATQSTSNATSDASTDFSSLMNRLLEAWGIDPTTDTATHPASDEAVAKLNTFVAGQSTTTEVGMVVDGIKGEVILIPANFGPCESIPSSVLVVANPLHGDAPLANASSMREKIVLFERGVCTFASKVKRAQDAGASAILVIQTFDVWPYTMTDSTGKEASDLTIPAFMISAKQGHGLMQFVQARGADATTMIHIDVRKNARECVICQVDVDVGADVVQMPCQHVFHTDCIKEWLKIRNSCPICRVEIASKNPTAQQLDSARRGDFLWSEWMS</sequence>
<dbReference type="SUPFAM" id="SSF57850">
    <property type="entry name" value="RING/U-box"/>
    <property type="match status" value="1"/>
</dbReference>
<dbReference type="PANTHER" id="PTHR15710">
    <property type="entry name" value="E3 UBIQUITIN-PROTEIN LIGASE PRAJA"/>
    <property type="match status" value="1"/>
</dbReference>
<name>A0A485KZ52_9STRA</name>
<dbReference type="GO" id="GO:0016020">
    <property type="term" value="C:membrane"/>
    <property type="evidence" value="ECO:0007669"/>
    <property type="project" value="UniProtKB-SubCell"/>
</dbReference>
<dbReference type="GO" id="GO:0016567">
    <property type="term" value="P:protein ubiquitination"/>
    <property type="evidence" value="ECO:0007669"/>
    <property type="project" value="TreeGrafter"/>
</dbReference>
<evidence type="ECO:0000259" key="9">
    <source>
        <dbReference type="PROSITE" id="PS50089"/>
    </source>
</evidence>
<feature type="domain" description="RING-type" evidence="9">
    <location>
        <begin position="264"/>
        <end position="305"/>
    </location>
</feature>
<organism evidence="11 12">
    <name type="scientific">Aphanomyces stellatus</name>
    <dbReference type="NCBI Taxonomy" id="120398"/>
    <lineage>
        <taxon>Eukaryota</taxon>
        <taxon>Sar</taxon>
        <taxon>Stramenopiles</taxon>
        <taxon>Oomycota</taxon>
        <taxon>Saprolegniomycetes</taxon>
        <taxon>Saprolegniales</taxon>
        <taxon>Verrucalvaceae</taxon>
        <taxon>Aphanomyces</taxon>
    </lineage>
</organism>
<keyword evidence="7" id="KW-0472">Membrane</keyword>
<gene>
    <name evidence="11" type="primary">Aste57867_13177</name>
    <name evidence="10" type="ORF">As57867_013128</name>
    <name evidence="11" type="ORF">ASTE57867_13177</name>
</gene>
<dbReference type="Proteomes" id="UP000332933">
    <property type="component" value="Unassembled WGS sequence"/>
</dbReference>
<dbReference type="PANTHER" id="PTHR15710:SF194">
    <property type="entry name" value="RING_U-BOX SUPERFAMILY PROTEIN"/>
    <property type="match status" value="1"/>
</dbReference>
<evidence type="ECO:0000256" key="4">
    <source>
        <dbReference type="ARBA" id="ARBA00022771"/>
    </source>
</evidence>
<dbReference type="OrthoDB" id="1630758at2759"/>
<dbReference type="InterPro" id="IPR003137">
    <property type="entry name" value="PA_domain"/>
</dbReference>
<dbReference type="Pfam" id="PF02225">
    <property type="entry name" value="PA"/>
    <property type="match status" value="1"/>
</dbReference>
<dbReference type="InterPro" id="IPR013083">
    <property type="entry name" value="Znf_RING/FYVE/PHD"/>
</dbReference>
<evidence type="ECO:0000256" key="6">
    <source>
        <dbReference type="ARBA" id="ARBA00022989"/>
    </source>
</evidence>
<evidence type="ECO:0000256" key="2">
    <source>
        <dbReference type="ARBA" id="ARBA00022692"/>
    </source>
</evidence>
<dbReference type="InterPro" id="IPR046450">
    <property type="entry name" value="PA_dom_sf"/>
</dbReference>
<keyword evidence="4 8" id="KW-0863">Zinc-finger</keyword>
<evidence type="ECO:0000256" key="7">
    <source>
        <dbReference type="ARBA" id="ARBA00023136"/>
    </source>
</evidence>
<evidence type="ECO:0000256" key="8">
    <source>
        <dbReference type="PROSITE-ProRule" id="PRU00175"/>
    </source>
</evidence>
<dbReference type="GO" id="GO:0061630">
    <property type="term" value="F:ubiquitin protein ligase activity"/>
    <property type="evidence" value="ECO:0007669"/>
    <property type="project" value="TreeGrafter"/>
</dbReference>
<dbReference type="SMART" id="SM00184">
    <property type="entry name" value="RING"/>
    <property type="match status" value="1"/>
</dbReference>
<keyword evidence="5" id="KW-0862">Zinc</keyword>
<keyword evidence="3" id="KW-0479">Metal-binding</keyword>
<accession>A0A485KZ52</accession>
<reference evidence="11 12" key="1">
    <citation type="submission" date="2019-03" db="EMBL/GenBank/DDBJ databases">
        <authorList>
            <person name="Gaulin E."/>
            <person name="Dumas B."/>
        </authorList>
    </citation>
    <scope>NUCLEOTIDE SEQUENCE [LARGE SCALE GENOMIC DNA]</scope>
    <source>
        <strain evidence="11">CBS 568.67</strain>
    </source>
</reference>
<dbReference type="EMBL" id="CAADRA010005457">
    <property type="protein sequence ID" value="VFT90018.1"/>
    <property type="molecule type" value="Genomic_DNA"/>
</dbReference>
<evidence type="ECO:0000313" key="10">
    <source>
        <dbReference type="EMBL" id="KAF0696038.1"/>
    </source>
</evidence>
<dbReference type="InterPro" id="IPR001841">
    <property type="entry name" value="Znf_RING"/>
</dbReference>
<dbReference type="Pfam" id="PF13639">
    <property type="entry name" value="zf-RING_2"/>
    <property type="match status" value="1"/>
</dbReference>
<dbReference type="Gene3D" id="3.50.30.30">
    <property type="match status" value="1"/>
</dbReference>
<dbReference type="GO" id="GO:0008270">
    <property type="term" value="F:zinc ion binding"/>
    <property type="evidence" value="ECO:0007669"/>
    <property type="project" value="UniProtKB-KW"/>
</dbReference>
<keyword evidence="6" id="KW-1133">Transmembrane helix</keyword>
<comment type="subcellular location">
    <subcellularLocation>
        <location evidence="1">Membrane</location>
    </subcellularLocation>
</comment>
<evidence type="ECO:0000256" key="3">
    <source>
        <dbReference type="ARBA" id="ARBA00022723"/>
    </source>
</evidence>
<evidence type="ECO:0000256" key="5">
    <source>
        <dbReference type="ARBA" id="ARBA00022833"/>
    </source>
</evidence>
<dbReference type="SMART" id="SM00744">
    <property type="entry name" value="RINGv"/>
    <property type="match status" value="1"/>
</dbReference>
<reference evidence="10" key="2">
    <citation type="submission" date="2019-06" db="EMBL/GenBank/DDBJ databases">
        <title>Genomics analysis of Aphanomyces spp. identifies a new class of oomycete effector associated with host adaptation.</title>
        <authorList>
            <person name="Gaulin E."/>
        </authorList>
    </citation>
    <scope>NUCLEOTIDE SEQUENCE</scope>
    <source>
        <strain evidence="10">CBS 578.67</strain>
    </source>
</reference>
<dbReference type="Gene3D" id="3.30.40.10">
    <property type="entry name" value="Zinc/RING finger domain, C3HC4 (zinc finger)"/>
    <property type="match status" value="1"/>
</dbReference>
<keyword evidence="2" id="KW-0812">Transmembrane</keyword>
<dbReference type="AlphaFoldDB" id="A0A485KZ52"/>
<dbReference type="PROSITE" id="PS50089">
    <property type="entry name" value="ZF_RING_2"/>
    <property type="match status" value="1"/>
</dbReference>
<dbReference type="EMBL" id="VJMH01005436">
    <property type="protein sequence ID" value="KAF0696038.1"/>
    <property type="molecule type" value="Genomic_DNA"/>
</dbReference>
<dbReference type="SUPFAM" id="SSF52025">
    <property type="entry name" value="PA domain"/>
    <property type="match status" value="1"/>
</dbReference>